<dbReference type="AlphaFoldDB" id="A0A8C9ENQ2"/>
<evidence type="ECO:0000313" key="2">
    <source>
        <dbReference type="Ensembl" id="ENSPSTP00000002559.1"/>
    </source>
</evidence>
<protein>
    <recommendedName>
        <fullName evidence="1">MRN complex-interacting protein N-terminal domain-containing protein</fullName>
    </recommendedName>
</protein>
<organism evidence="2 3">
    <name type="scientific">Pavo cristatus</name>
    <name type="common">Indian peafowl</name>
    <name type="synonym">Blue peafowl</name>
    <dbReference type="NCBI Taxonomy" id="9049"/>
    <lineage>
        <taxon>Eukaryota</taxon>
        <taxon>Metazoa</taxon>
        <taxon>Chordata</taxon>
        <taxon>Craniata</taxon>
        <taxon>Vertebrata</taxon>
        <taxon>Euteleostomi</taxon>
        <taxon>Archelosauria</taxon>
        <taxon>Archosauria</taxon>
        <taxon>Dinosauria</taxon>
        <taxon>Saurischia</taxon>
        <taxon>Theropoda</taxon>
        <taxon>Coelurosauria</taxon>
        <taxon>Aves</taxon>
        <taxon>Neognathae</taxon>
        <taxon>Galloanserae</taxon>
        <taxon>Galliformes</taxon>
        <taxon>Phasianidae</taxon>
        <taxon>Phasianinae</taxon>
        <taxon>Pavo</taxon>
    </lineage>
</organism>
<reference evidence="2" key="2">
    <citation type="submission" date="2025-09" db="UniProtKB">
        <authorList>
            <consortium name="Ensembl"/>
        </authorList>
    </citation>
    <scope>IDENTIFICATION</scope>
</reference>
<dbReference type="GO" id="GO:0007095">
    <property type="term" value="P:mitotic G2 DNA damage checkpoint signaling"/>
    <property type="evidence" value="ECO:0007669"/>
    <property type="project" value="TreeGrafter"/>
</dbReference>
<dbReference type="PANTHER" id="PTHR15863:SF2">
    <property type="entry name" value="MRN COMPLEX-INTERACTING PROTEIN"/>
    <property type="match status" value="1"/>
</dbReference>
<sequence>GGMAAPCWVLRCCSCRRFQAQQVGCGLMGRERVYGQGSGRDCRLHVQKLNLLQGEAEELPLRSGLFSEMSQRQLDNLVV</sequence>
<dbReference type="PANTHER" id="PTHR15863">
    <property type="entry name" value="MRN COMPLEX-INTERACTING PROTEIN"/>
    <property type="match status" value="1"/>
</dbReference>
<accession>A0A8C9ENQ2</accession>
<feature type="domain" description="MRN complex-interacting protein N-terminal" evidence="1">
    <location>
        <begin position="31"/>
        <end position="63"/>
    </location>
</feature>
<dbReference type="Pfam" id="PF15749">
    <property type="entry name" value="MRNIP"/>
    <property type="match status" value="1"/>
</dbReference>
<evidence type="ECO:0000313" key="3">
    <source>
        <dbReference type="Proteomes" id="UP000694428"/>
    </source>
</evidence>
<dbReference type="GO" id="GO:0005634">
    <property type="term" value="C:nucleus"/>
    <property type="evidence" value="ECO:0007669"/>
    <property type="project" value="TreeGrafter"/>
</dbReference>
<proteinExistence type="predicted"/>
<dbReference type="InterPro" id="IPR032739">
    <property type="entry name" value="MRNIP"/>
</dbReference>
<dbReference type="InterPro" id="IPR049472">
    <property type="entry name" value="MRNIP_N"/>
</dbReference>
<dbReference type="GO" id="GO:0003682">
    <property type="term" value="F:chromatin binding"/>
    <property type="evidence" value="ECO:0007669"/>
    <property type="project" value="TreeGrafter"/>
</dbReference>
<name>A0A8C9ENQ2_PAVCR</name>
<dbReference type="Ensembl" id="ENSPSTT00000002687.1">
    <property type="protein sequence ID" value="ENSPSTP00000002559.1"/>
    <property type="gene ID" value="ENSPSTG00000001907.1"/>
</dbReference>
<reference evidence="2" key="1">
    <citation type="submission" date="2025-08" db="UniProtKB">
        <authorList>
            <consortium name="Ensembl"/>
        </authorList>
    </citation>
    <scope>IDENTIFICATION</scope>
</reference>
<evidence type="ECO:0000259" key="1">
    <source>
        <dbReference type="Pfam" id="PF15749"/>
    </source>
</evidence>
<keyword evidence="3" id="KW-1185">Reference proteome</keyword>
<dbReference type="Proteomes" id="UP000694428">
    <property type="component" value="Unplaced"/>
</dbReference>